<feature type="signal peptide" evidence="1">
    <location>
        <begin position="1"/>
        <end position="18"/>
    </location>
</feature>
<gene>
    <name evidence="2" type="ORF">C7C56_021575</name>
</gene>
<dbReference type="Proteomes" id="UP000241421">
    <property type="component" value="Unassembled WGS sequence"/>
</dbReference>
<dbReference type="EMBL" id="PXWF02000285">
    <property type="protein sequence ID" value="PWF43134.1"/>
    <property type="molecule type" value="Genomic_DNA"/>
</dbReference>
<dbReference type="AlphaFoldDB" id="A0A2U2HFN7"/>
<reference evidence="2 3" key="1">
    <citation type="submission" date="2018-04" db="EMBL/GenBank/DDBJ databases">
        <title>Massilia violaceinigra sp. nov., a novel purple-pigmented bacterium isolated from Tianshan glacier, Xinjiang, China.</title>
        <authorList>
            <person name="Wang H."/>
        </authorList>
    </citation>
    <scope>NUCLEOTIDE SEQUENCE [LARGE SCALE GENOMIC DNA]</scope>
    <source>
        <strain evidence="2 3">B448-2</strain>
    </source>
</reference>
<organism evidence="2 3">
    <name type="scientific">Massilia glaciei</name>
    <dbReference type="NCBI Taxonomy" id="1524097"/>
    <lineage>
        <taxon>Bacteria</taxon>
        <taxon>Pseudomonadati</taxon>
        <taxon>Pseudomonadota</taxon>
        <taxon>Betaproteobacteria</taxon>
        <taxon>Burkholderiales</taxon>
        <taxon>Oxalobacteraceae</taxon>
        <taxon>Telluria group</taxon>
        <taxon>Massilia</taxon>
    </lineage>
</organism>
<evidence type="ECO:0000313" key="2">
    <source>
        <dbReference type="EMBL" id="PWF43134.1"/>
    </source>
</evidence>
<keyword evidence="3" id="KW-1185">Reference proteome</keyword>
<dbReference type="RefSeq" id="WP_106759407.1">
    <property type="nucleotide sequence ID" value="NZ_PXWF02000285.1"/>
</dbReference>
<evidence type="ECO:0000313" key="3">
    <source>
        <dbReference type="Proteomes" id="UP000241421"/>
    </source>
</evidence>
<accession>A0A2U2HFN7</accession>
<name>A0A2U2HFN7_9BURK</name>
<protein>
    <submittedName>
        <fullName evidence="2">Uncharacterized protein</fullName>
    </submittedName>
</protein>
<keyword evidence="1" id="KW-0732">Signal</keyword>
<feature type="chain" id="PRO_5015508562" evidence="1">
    <location>
        <begin position="19"/>
        <end position="168"/>
    </location>
</feature>
<sequence>MKNLVFMLFLAVSPVASGADGCTFDQAEQEVVLKRAALRHPGGTLALKQRHIQWSEPGGWTSTFTYGGCHHFGAGASLAQRSAAAMTRLEVMATAIALAQRFWNKRTVGDTLALETLSKNVGEARYTVEKAGGSTVYRVIDPAFAELSVEHSHENGIDLVRIAWIGNY</sequence>
<evidence type="ECO:0000256" key="1">
    <source>
        <dbReference type="SAM" id="SignalP"/>
    </source>
</evidence>
<comment type="caution">
    <text evidence="2">The sequence shown here is derived from an EMBL/GenBank/DDBJ whole genome shotgun (WGS) entry which is preliminary data.</text>
</comment>
<proteinExistence type="predicted"/>